<keyword evidence="1" id="KW-1185">Reference proteome</keyword>
<reference evidence="2" key="2">
    <citation type="submission" date="2017-02" db="UniProtKB">
        <authorList>
            <consortium name="WormBaseParasite"/>
        </authorList>
    </citation>
    <scope>IDENTIFICATION</scope>
</reference>
<dbReference type="AlphaFoldDB" id="A0A0K0DP40"/>
<accession>A0A0K0DP40</accession>
<sequence>MKSKHNVCSGGVDFGTTWVEESDENGSSMEGEKEHKDCEHLVKAAKELLEQMSFYKMEKVLYHYKQKAANKG</sequence>
<evidence type="ECO:0000313" key="1">
    <source>
        <dbReference type="Proteomes" id="UP000035642"/>
    </source>
</evidence>
<evidence type="ECO:0000313" key="2">
    <source>
        <dbReference type="WBParaSite" id="ACAC_0001352901-mRNA-1"/>
    </source>
</evidence>
<name>A0A0K0DP40_ANGCA</name>
<proteinExistence type="predicted"/>
<protein>
    <submittedName>
        <fullName evidence="2">TCTP domain-containing protein</fullName>
    </submittedName>
</protein>
<organism evidence="1 2">
    <name type="scientific">Angiostrongylus cantonensis</name>
    <name type="common">Rat lungworm</name>
    <dbReference type="NCBI Taxonomy" id="6313"/>
    <lineage>
        <taxon>Eukaryota</taxon>
        <taxon>Metazoa</taxon>
        <taxon>Ecdysozoa</taxon>
        <taxon>Nematoda</taxon>
        <taxon>Chromadorea</taxon>
        <taxon>Rhabditida</taxon>
        <taxon>Rhabditina</taxon>
        <taxon>Rhabditomorpha</taxon>
        <taxon>Strongyloidea</taxon>
        <taxon>Metastrongylidae</taxon>
        <taxon>Angiostrongylus</taxon>
    </lineage>
</organism>
<dbReference type="WBParaSite" id="ACAC_0001352901-mRNA-1">
    <property type="protein sequence ID" value="ACAC_0001352901-mRNA-1"/>
    <property type="gene ID" value="ACAC_0001352901"/>
</dbReference>
<reference evidence="1" key="1">
    <citation type="submission" date="2012-09" db="EMBL/GenBank/DDBJ databases">
        <authorList>
            <person name="Martin A.A."/>
        </authorList>
    </citation>
    <scope>NUCLEOTIDE SEQUENCE</scope>
</reference>
<dbReference type="Proteomes" id="UP000035642">
    <property type="component" value="Unassembled WGS sequence"/>
</dbReference>